<name>A0A317XNZ6_9BASI</name>
<accession>A0A317XNZ6</accession>
<keyword evidence="1" id="KW-0472">Membrane</keyword>
<gene>
    <name evidence="2" type="ORF">BCV70DRAFT_109932</name>
</gene>
<feature type="transmembrane region" description="Helical" evidence="1">
    <location>
        <begin position="21"/>
        <end position="43"/>
    </location>
</feature>
<organism evidence="2 3">
    <name type="scientific">Testicularia cyperi</name>
    <dbReference type="NCBI Taxonomy" id="1882483"/>
    <lineage>
        <taxon>Eukaryota</taxon>
        <taxon>Fungi</taxon>
        <taxon>Dikarya</taxon>
        <taxon>Basidiomycota</taxon>
        <taxon>Ustilaginomycotina</taxon>
        <taxon>Ustilaginomycetes</taxon>
        <taxon>Ustilaginales</taxon>
        <taxon>Anthracoideaceae</taxon>
        <taxon>Testicularia</taxon>
    </lineage>
</organism>
<keyword evidence="1" id="KW-0812">Transmembrane</keyword>
<keyword evidence="3" id="KW-1185">Reference proteome</keyword>
<reference evidence="2 3" key="1">
    <citation type="journal article" date="2018" name="Mol. Biol. Evol.">
        <title>Broad Genomic Sampling Reveals a Smut Pathogenic Ancestry of the Fungal Clade Ustilaginomycotina.</title>
        <authorList>
            <person name="Kijpornyongpan T."/>
            <person name="Mondo S.J."/>
            <person name="Barry K."/>
            <person name="Sandor L."/>
            <person name="Lee J."/>
            <person name="Lipzen A."/>
            <person name="Pangilinan J."/>
            <person name="LaButti K."/>
            <person name="Hainaut M."/>
            <person name="Henrissat B."/>
            <person name="Grigoriev I.V."/>
            <person name="Spatafora J.W."/>
            <person name="Aime M.C."/>
        </authorList>
    </citation>
    <scope>NUCLEOTIDE SEQUENCE [LARGE SCALE GENOMIC DNA]</scope>
    <source>
        <strain evidence="2 3">MCA 3645</strain>
    </source>
</reference>
<evidence type="ECO:0000313" key="3">
    <source>
        <dbReference type="Proteomes" id="UP000246740"/>
    </source>
</evidence>
<proteinExistence type="predicted"/>
<sequence length="128" mass="14360">MRMPASYVQCFTYSTCALCQLCWLACCSFWLCTGPSFFFWWLAGHSRIDLRPLMTFPGACACPCLPSQRMARYRPSRHHLLVPNQLSSVTFTCSIHLFSLVLGATDCDHCVCRHLSLAIGCIGTICII</sequence>
<dbReference type="AlphaFoldDB" id="A0A317XNZ6"/>
<dbReference type="Proteomes" id="UP000246740">
    <property type="component" value="Unassembled WGS sequence"/>
</dbReference>
<evidence type="ECO:0000256" key="1">
    <source>
        <dbReference type="SAM" id="Phobius"/>
    </source>
</evidence>
<dbReference type="EMBL" id="KZ819194">
    <property type="protein sequence ID" value="PWY99597.1"/>
    <property type="molecule type" value="Genomic_DNA"/>
</dbReference>
<evidence type="ECO:0000313" key="2">
    <source>
        <dbReference type="EMBL" id="PWY99597.1"/>
    </source>
</evidence>
<protein>
    <submittedName>
        <fullName evidence="2">Uncharacterized protein</fullName>
    </submittedName>
</protein>
<keyword evidence="1" id="KW-1133">Transmembrane helix</keyword>
<dbReference type="InParanoid" id="A0A317XNZ6"/>